<dbReference type="Proteomes" id="UP000248349">
    <property type="component" value="Unassembled WGS sequence"/>
</dbReference>
<accession>A0A319A0E6</accession>
<keyword evidence="3" id="KW-1185">Reference proteome</keyword>
<sequence>MLAKATIHTGLEWRITTIQHNGRGDYHPRHIIIAPALAPLSTASLCFSDLDSSKDRFLPSFQNPIHTPPVTMAPKVAIVFVCVPFILNGMALVSSCLLTLRSGRDGR</sequence>
<evidence type="ECO:0000256" key="1">
    <source>
        <dbReference type="SAM" id="Phobius"/>
    </source>
</evidence>
<dbReference type="RefSeq" id="XP_025435972.1">
    <property type="nucleotide sequence ID" value="XM_025570317.1"/>
</dbReference>
<keyword evidence="1" id="KW-0472">Membrane</keyword>
<evidence type="ECO:0000313" key="2">
    <source>
        <dbReference type="EMBL" id="PYH49990.1"/>
    </source>
</evidence>
<name>A0A319A0E6_9EURO</name>
<reference evidence="2 3" key="1">
    <citation type="submission" date="2016-12" db="EMBL/GenBank/DDBJ databases">
        <title>The genomes of Aspergillus section Nigri reveals drivers in fungal speciation.</title>
        <authorList>
            <consortium name="DOE Joint Genome Institute"/>
            <person name="Vesth T.C."/>
            <person name="Nybo J."/>
            <person name="Theobald S."/>
            <person name="Brandl J."/>
            <person name="Frisvad J.C."/>
            <person name="Nielsen K.F."/>
            <person name="Lyhne E.K."/>
            <person name="Kogle M.E."/>
            <person name="Kuo A."/>
            <person name="Riley R."/>
            <person name="Clum A."/>
            <person name="Nolan M."/>
            <person name="Lipzen A."/>
            <person name="Salamov A."/>
            <person name="Henrissat B."/>
            <person name="Wiebenga A."/>
            <person name="De Vries R.P."/>
            <person name="Grigoriev I.V."/>
            <person name="Mortensen U.H."/>
            <person name="Andersen M.R."/>
            <person name="Baker S.E."/>
        </authorList>
    </citation>
    <scope>NUCLEOTIDE SEQUENCE [LARGE SCALE GENOMIC DNA]</scope>
    <source>
        <strain evidence="2 3">JOP 1030-1</strain>
    </source>
</reference>
<organism evidence="2 3">
    <name type="scientific">Aspergillus saccharolyticus JOP 1030-1</name>
    <dbReference type="NCBI Taxonomy" id="1450539"/>
    <lineage>
        <taxon>Eukaryota</taxon>
        <taxon>Fungi</taxon>
        <taxon>Dikarya</taxon>
        <taxon>Ascomycota</taxon>
        <taxon>Pezizomycotina</taxon>
        <taxon>Eurotiomycetes</taxon>
        <taxon>Eurotiomycetidae</taxon>
        <taxon>Eurotiales</taxon>
        <taxon>Aspergillaceae</taxon>
        <taxon>Aspergillus</taxon>
        <taxon>Aspergillus subgen. Circumdati</taxon>
    </lineage>
</organism>
<feature type="transmembrane region" description="Helical" evidence="1">
    <location>
        <begin position="76"/>
        <end position="100"/>
    </location>
</feature>
<dbReference type="GeneID" id="37071545"/>
<keyword evidence="1" id="KW-1133">Transmembrane helix</keyword>
<protein>
    <submittedName>
        <fullName evidence="2">Uncharacterized protein</fullName>
    </submittedName>
</protein>
<evidence type="ECO:0000313" key="3">
    <source>
        <dbReference type="Proteomes" id="UP000248349"/>
    </source>
</evidence>
<keyword evidence="1" id="KW-0812">Transmembrane</keyword>
<gene>
    <name evidence="2" type="ORF">BP01DRAFT_11069</name>
</gene>
<proteinExistence type="predicted"/>
<dbReference type="EMBL" id="KZ821218">
    <property type="protein sequence ID" value="PYH49990.1"/>
    <property type="molecule type" value="Genomic_DNA"/>
</dbReference>
<dbReference type="AlphaFoldDB" id="A0A319A0E6"/>